<keyword evidence="5" id="KW-0597">Phosphoprotein</keyword>
<evidence type="ECO:0000256" key="6">
    <source>
        <dbReference type="ARBA" id="ARBA00022679"/>
    </source>
</evidence>
<dbReference type="InterPro" id="IPR035965">
    <property type="entry name" value="PAS-like_dom_sf"/>
</dbReference>
<dbReference type="Pfam" id="PF02518">
    <property type="entry name" value="HATPase_c"/>
    <property type="match status" value="1"/>
</dbReference>
<dbReference type="Proteomes" id="UP001230005">
    <property type="component" value="Unassembled WGS sequence"/>
</dbReference>
<evidence type="ECO:0000256" key="1">
    <source>
        <dbReference type="ARBA" id="ARBA00000085"/>
    </source>
</evidence>
<dbReference type="InterPro" id="IPR003594">
    <property type="entry name" value="HATPase_dom"/>
</dbReference>
<keyword evidence="9" id="KW-0067">ATP-binding</keyword>
<evidence type="ECO:0000256" key="10">
    <source>
        <dbReference type="ARBA" id="ARBA00023012"/>
    </source>
</evidence>
<dbReference type="InterPro" id="IPR036097">
    <property type="entry name" value="HisK_dim/P_sf"/>
</dbReference>
<organism evidence="16 17">
    <name type="scientific">Evansella vedderi</name>
    <dbReference type="NCBI Taxonomy" id="38282"/>
    <lineage>
        <taxon>Bacteria</taxon>
        <taxon>Bacillati</taxon>
        <taxon>Bacillota</taxon>
        <taxon>Bacilli</taxon>
        <taxon>Bacillales</taxon>
        <taxon>Bacillaceae</taxon>
        <taxon>Evansella</taxon>
    </lineage>
</organism>
<evidence type="ECO:0000256" key="3">
    <source>
        <dbReference type="ARBA" id="ARBA00012438"/>
    </source>
</evidence>
<dbReference type="InterPro" id="IPR004358">
    <property type="entry name" value="Sig_transdc_His_kin-like_C"/>
</dbReference>
<keyword evidence="6 16" id="KW-0808">Transferase</keyword>
<evidence type="ECO:0000259" key="13">
    <source>
        <dbReference type="PROSITE" id="PS50109"/>
    </source>
</evidence>
<dbReference type="InterPro" id="IPR036890">
    <property type="entry name" value="HATPase_C_sf"/>
</dbReference>
<sequence length="610" mass="69363">MKNFLRNLTFRSKILSVLLLATILLSSFSLVLITSVGKMNEVSNEIIYSNIPELVWLSHWDEDLKAKEQFVNRSINNEFCCDFIENYEAITRNSLTELYEKYGEVPPSLEKIQREINRLDFLIINNVQGLLDMNDQEAAAHFVNREYIPNLHQIKDEMGAVKNGVFVSLHTHADSFTAIIRDALGMLLLVTILVIALSIYFSYRISENLTYPIENMVKKVDRIANGDYGLTIKEASQVELNLLTTSINEMSVRLKQSFHTIMNDKMYREQILNSMPIGIVTYDQEGTEFSFNTAAKNLLGTEKAVKDLLEKGAPLKGNNVFWEYFQSQEIMQNVKVPFVYGEEKRALLLSKSKLLNERGEVIGRILQFIDITETEELEQKIHQKDKLALLGELAAGAAHEIRNPLAVIDGFLSLMNYSFSDKEKDQYHLPLLKKELERINSIIEEMLLLTKPSAPHFKEVYVEDIINDIVPLMSDLVEYKDISFHVNLHREALTIDEKQMKQVFHNLIRNSVEAMEAKGTITLTSKVIGGWYFIYLKDEGPGIPESVQSSIFDPFLTLKETGTGLGLTIVQRIIENHKGKIELKASSPEEGTTFVISLPRSTVKPATKGA</sequence>
<evidence type="ECO:0000259" key="15">
    <source>
        <dbReference type="PROSITE" id="PS50885"/>
    </source>
</evidence>
<dbReference type="PROSITE" id="PS50113">
    <property type="entry name" value="PAC"/>
    <property type="match status" value="1"/>
</dbReference>
<evidence type="ECO:0000256" key="7">
    <source>
        <dbReference type="ARBA" id="ARBA00022741"/>
    </source>
</evidence>
<evidence type="ECO:0000256" key="9">
    <source>
        <dbReference type="ARBA" id="ARBA00022840"/>
    </source>
</evidence>
<keyword evidence="10" id="KW-0902">Two-component regulatory system</keyword>
<keyword evidence="4" id="KW-1003">Cell membrane</keyword>
<dbReference type="PROSITE" id="PS50109">
    <property type="entry name" value="HIS_KIN"/>
    <property type="match status" value="1"/>
</dbReference>
<evidence type="ECO:0000256" key="5">
    <source>
        <dbReference type="ARBA" id="ARBA00022553"/>
    </source>
</evidence>
<dbReference type="RefSeq" id="WP_307329052.1">
    <property type="nucleotide sequence ID" value="NZ_JAUSUG010000018.1"/>
</dbReference>
<dbReference type="CDD" id="cd00082">
    <property type="entry name" value="HisKA"/>
    <property type="match status" value="1"/>
</dbReference>
<feature type="domain" description="Histidine kinase" evidence="13">
    <location>
        <begin position="396"/>
        <end position="602"/>
    </location>
</feature>
<feature type="transmembrane region" description="Helical" evidence="12">
    <location>
        <begin position="183"/>
        <end position="203"/>
    </location>
</feature>
<dbReference type="SMART" id="SM00388">
    <property type="entry name" value="HisKA"/>
    <property type="match status" value="1"/>
</dbReference>
<dbReference type="Pfam" id="PF00672">
    <property type="entry name" value="HAMP"/>
    <property type="match status" value="1"/>
</dbReference>
<evidence type="ECO:0000256" key="11">
    <source>
        <dbReference type="ARBA" id="ARBA00023136"/>
    </source>
</evidence>
<evidence type="ECO:0000256" key="2">
    <source>
        <dbReference type="ARBA" id="ARBA00004651"/>
    </source>
</evidence>
<dbReference type="Gene3D" id="3.30.450.20">
    <property type="entry name" value="PAS domain"/>
    <property type="match status" value="1"/>
</dbReference>
<evidence type="ECO:0000259" key="14">
    <source>
        <dbReference type="PROSITE" id="PS50113"/>
    </source>
</evidence>
<dbReference type="InterPro" id="IPR003660">
    <property type="entry name" value="HAMP_dom"/>
</dbReference>
<keyword evidence="12" id="KW-1133">Transmembrane helix</keyword>
<dbReference type="Gene3D" id="6.10.340.10">
    <property type="match status" value="1"/>
</dbReference>
<comment type="subcellular location">
    <subcellularLocation>
        <location evidence="2">Cell membrane</location>
        <topology evidence="2">Multi-pass membrane protein</topology>
    </subcellularLocation>
</comment>
<dbReference type="SMART" id="SM00387">
    <property type="entry name" value="HATPase_c"/>
    <property type="match status" value="1"/>
</dbReference>
<dbReference type="EC" id="2.7.13.3" evidence="3"/>
<dbReference type="SUPFAM" id="SSF55785">
    <property type="entry name" value="PYP-like sensor domain (PAS domain)"/>
    <property type="match status" value="1"/>
</dbReference>
<dbReference type="EMBL" id="JAUSUG010000018">
    <property type="protein sequence ID" value="MDQ0256622.1"/>
    <property type="molecule type" value="Genomic_DNA"/>
</dbReference>
<evidence type="ECO:0000256" key="8">
    <source>
        <dbReference type="ARBA" id="ARBA00022777"/>
    </source>
</evidence>
<dbReference type="Gene3D" id="3.30.565.10">
    <property type="entry name" value="Histidine kinase-like ATPase, C-terminal domain"/>
    <property type="match status" value="1"/>
</dbReference>
<evidence type="ECO:0000313" key="17">
    <source>
        <dbReference type="Proteomes" id="UP001230005"/>
    </source>
</evidence>
<protein>
    <recommendedName>
        <fullName evidence="3">histidine kinase</fullName>
        <ecNumber evidence="3">2.7.13.3</ecNumber>
    </recommendedName>
</protein>
<dbReference type="GO" id="GO:0004673">
    <property type="term" value="F:protein histidine kinase activity"/>
    <property type="evidence" value="ECO:0007669"/>
    <property type="project" value="UniProtKB-EC"/>
</dbReference>
<dbReference type="SUPFAM" id="SSF158472">
    <property type="entry name" value="HAMP domain-like"/>
    <property type="match status" value="1"/>
</dbReference>
<dbReference type="PANTHER" id="PTHR43065">
    <property type="entry name" value="SENSOR HISTIDINE KINASE"/>
    <property type="match status" value="1"/>
</dbReference>
<dbReference type="InterPro" id="IPR003661">
    <property type="entry name" value="HisK_dim/P_dom"/>
</dbReference>
<dbReference type="InterPro" id="IPR005467">
    <property type="entry name" value="His_kinase_dom"/>
</dbReference>
<feature type="domain" description="PAC" evidence="14">
    <location>
        <begin position="332"/>
        <end position="383"/>
    </location>
</feature>
<accession>A0ABT9ZZF4</accession>
<keyword evidence="12" id="KW-0812">Transmembrane</keyword>
<dbReference type="SMART" id="SM00304">
    <property type="entry name" value="HAMP"/>
    <property type="match status" value="1"/>
</dbReference>
<dbReference type="SUPFAM" id="SSF55874">
    <property type="entry name" value="ATPase domain of HSP90 chaperone/DNA topoisomerase II/histidine kinase"/>
    <property type="match status" value="1"/>
</dbReference>
<dbReference type="Pfam" id="PF00512">
    <property type="entry name" value="HisKA"/>
    <property type="match status" value="1"/>
</dbReference>
<dbReference type="PRINTS" id="PR00344">
    <property type="entry name" value="BCTRLSENSOR"/>
</dbReference>
<dbReference type="InterPro" id="IPR000700">
    <property type="entry name" value="PAS-assoc_C"/>
</dbReference>
<keyword evidence="11 12" id="KW-0472">Membrane</keyword>
<feature type="domain" description="HAMP" evidence="15">
    <location>
        <begin position="207"/>
        <end position="259"/>
    </location>
</feature>
<keyword evidence="7" id="KW-0547">Nucleotide-binding</keyword>
<proteinExistence type="predicted"/>
<keyword evidence="8 16" id="KW-0418">Kinase</keyword>
<name>A0ABT9ZZF4_9BACI</name>
<dbReference type="PROSITE" id="PS50885">
    <property type="entry name" value="HAMP"/>
    <property type="match status" value="1"/>
</dbReference>
<comment type="caution">
    <text evidence="16">The sequence shown here is derived from an EMBL/GenBank/DDBJ whole genome shotgun (WGS) entry which is preliminary data.</text>
</comment>
<keyword evidence="17" id="KW-1185">Reference proteome</keyword>
<comment type="catalytic activity">
    <reaction evidence="1">
        <text>ATP + protein L-histidine = ADP + protein N-phospho-L-histidine.</text>
        <dbReference type="EC" id="2.7.13.3"/>
    </reaction>
</comment>
<evidence type="ECO:0000256" key="12">
    <source>
        <dbReference type="SAM" id="Phobius"/>
    </source>
</evidence>
<dbReference type="Gene3D" id="1.10.287.130">
    <property type="match status" value="1"/>
</dbReference>
<gene>
    <name evidence="16" type="ORF">J2S74_004044</name>
</gene>
<dbReference type="CDD" id="cd06225">
    <property type="entry name" value="HAMP"/>
    <property type="match status" value="1"/>
</dbReference>
<evidence type="ECO:0000313" key="16">
    <source>
        <dbReference type="EMBL" id="MDQ0256622.1"/>
    </source>
</evidence>
<evidence type="ECO:0000256" key="4">
    <source>
        <dbReference type="ARBA" id="ARBA00022475"/>
    </source>
</evidence>
<reference evidence="16 17" key="1">
    <citation type="submission" date="2023-07" db="EMBL/GenBank/DDBJ databases">
        <title>Genomic Encyclopedia of Type Strains, Phase IV (KMG-IV): sequencing the most valuable type-strain genomes for metagenomic binning, comparative biology and taxonomic classification.</title>
        <authorList>
            <person name="Goeker M."/>
        </authorList>
    </citation>
    <scope>NUCLEOTIDE SEQUENCE [LARGE SCALE GENOMIC DNA]</scope>
    <source>
        <strain evidence="16 17">DSM 9768</strain>
    </source>
</reference>
<dbReference type="PANTHER" id="PTHR43065:SF10">
    <property type="entry name" value="PEROXIDE STRESS-ACTIVATED HISTIDINE KINASE MAK3"/>
    <property type="match status" value="1"/>
</dbReference>
<dbReference type="SUPFAM" id="SSF47384">
    <property type="entry name" value="Homodimeric domain of signal transducing histidine kinase"/>
    <property type="match status" value="1"/>
</dbReference>